<gene>
    <name evidence="3" type="ORF">JMJ35_003777</name>
</gene>
<keyword evidence="4" id="KW-1185">Reference proteome</keyword>
<proteinExistence type="predicted"/>
<evidence type="ECO:0000256" key="1">
    <source>
        <dbReference type="SAM" id="Phobius"/>
    </source>
</evidence>
<comment type="caution">
    <text evidence="3">The sequence shown here is derived from an EMBL/GenBank/DDBJ whole genome shotgun (WGS) entry which is preliminary data.</text>
</comment>
<name>A0AA39R591_9LECA</name>
<keyword evidence="2" id="KW-0732">Signal</keyword>
<protein>
    <submittedName>
        <fullName evidence="3">Uncharacterized protein</fullName>
    </submittedName>
</protein>
<accession>A0AA39R591</accession>
<dbReference type="EMBL" id="JAFEKC020000006">
    <property type="protein sequence ID" value="KAK0514055.1"/>
    <property type="molecule type" value="Genomic_DNA"/>
</dbReference>
<feature type="signal peptide" evidence="2">
    <location>
        <begin position="1"/>
        <end position="21"/>
    </location>
</feature>
<keyword evidence="1" id="KW-1133">Transmembrane helix</keyword>
<feature type="chain" id="PRO_5041255918" evidence="2">
    <location>
        <begin position="22"/>
        <end position="358"/>
    </location>
</feature>
<evidence type="ECO:0000313" key="3">
    <source>
        <dbReference type="EMBL" id="KAK0514055.1"/>
    </source>
</evidence>
<organism evidence="3 4">
    <name type="scientific">Cladonia borealis</name>
    <dbReference type="NCBI Taxonomy" id="184061"/>
    <lineage>
        <taxon>Eukaryota</taxon>
        <taxon>Fungi</taxon>
        <taxon>Dikarya</taxon>
        <taxon>Ascomycota</taxon>
        <taxon>Pezizomycotina</taxon>
        <taxon>Lecanoromycetes</taxon>
        <taxon>OSLEUM clade</taxon>
        <taxon>Lecanoromycetidae</taxon>
        <taxon>Lecanorales</taxon>
        <taxon>Lecanorineae</taxon>
        <taxon>Cladoniaceae</taxon>
        <taxon>Cladonia</taxon>
    </lineage>
</organism>
<keyword evidence="1" id="KW-0812">Transmembrane</keyword>
<dbReference type="AlphaFoldDB" id="A0AA39R591"/>
<dbReference type="Proteomes" id="UP001166286">
    <property type="component" value="Unassembled WGS sequence"/>
</dbReference>
<evidence type="ECO:0000256" key="2">
    <source>
        <dbReference type="SAM" id="SignalP"/>
    </source>
</evidence>
<reference evidence="3" key="1">
    <citation type="submission" date="2023-03" db="EMBL/GenBank/DDBJ databases">
        <title>Complete genome of Cladonia borealis.</title>
        <authorList>
            <person name="Park H."/>
        </authorList>
    </citation>
    <scope>NUCLEOTIDE SEQUENCE</scope>
    <source>
        <strain evidence="3">ANT050790</strain>
    </source>
</reference>
<keyword evidence="1" id="KW-0472">Membrane</keyword>
<feature type="transmembrane region" description="Helical" evidence="1">
    <location>
        <begin position="338"/>
        <end position="357"/>
    </location>
</feature>
<sequence length="358" mass="36548">MTSFASRVALALSFVYSPAFCAPQENLVPVTASAEFLQSGPAPDLAGPATATTPSCGGCYLVADVAGLVWYSEVFINTAATAYVSVGVGNGTSATRTSIVENEGEFTFNPTATVSGDALTQLNYQPTVNVGGAILTSPTAYNVFTAYSITRAYESNGVCITTSGAPVTLSSAYTETLVSANGQVVLDANGEKSFIDFLGFSSCSGGGENVVPTALIQVTNTTASTTSTYSNVPLAAALATLTIAPQSVPIISASPGSTTGAPTTTVFPSAAVPKIVIGNTTITPTPNPIALSIFSGTLSGTTTTVLGIRSGSYIIPTGGNYTQPIAFTGKAPLNRVDFWLTTVWSTVMMGLGVFVYYL</sequence>
<evidence type="ECO:0000313" key="4">
    <source>
        <dbReference type="Proteomes" id="UP001166286"/>
    </source>
</evidence>